<keyword evidence="3" id="KW-0653">Protein transport</keyword>
<evidence type="ECO:0000256" key="4">
    <source>
        <dbReference type="SAM" id="MobiDB-lite"/>
    </source>
</evidence>
<dbReference type="InterPro" id="IPR016024">
    <property type="entry name" value="ARM-type_fold"/>
</dbReference>
<proteinExistence type="inferred from homology"/>
<dbReference type="OrthoDB" id="7537227at2759"/>
<evidence type="ECO:0000256" key="2">
    <source>
        <dbReference type="ARBA" id="ARBA00022448"/>
    </source>
</evidence>
<dbReference type="InterPro" id="IPR011989">
    <property type="entry name" value="ARM-like"/>
</dbReference>
<dbReference type="AlphaFoldDB" id="A0A7R9FRT2"/>
<feature type="compositionally biased region" description="Acidic residues" evidence="4">
    <location>
        <begin position="292"/>
        <end position="305"/>
    </location>
</feature>
<accession>A0A7R9FRT2</accession>
<keyword evidence="6" id="KW-1185">Reference proteome</keyword>
<comment type="similarity">
    <text evidence="1">Belongs to the importin alpha family.</text>
</comment>
<gene>
    <name evidence="5" type="ORF">DSTB1V02_LOCUS12092</name>
</gene>
<dbReference type="SMART" id="SM00185">
    <property type="entry name" value="ARM"/>
    <property type="match status" value="4"/>
</dbReference>
<evidence type="ECO:0000256" key="1">
    <source>
        <dbReference type="ARBA" id="ARBA00010394"/>
    </source>
</evidence>
<reference evidence="5" key="1">
    <citation type="submission" date="2020-11" db="EMBL/GenBank/DDBJ databases">
        <authorList>
            <person name="Tran Van P."/>
        </authorList>
    </citation>
    <scope>NUCLEOTIDE SEQUENCE</scope>
</reference>
<sequence length="849" mass="95263">MPFLQRPAMSNRLIPPVSLDTRLPSISTMNDLHDRFGTGQVPTKAELKEWIQTGNVERLFHLVLLGHGRYLDSAGRDPSVCHPKARRFLERVPGYLADIEKLRAAVAAGDAEEVTEILDRRRLAASRDADGVILLQKAVQNGFEGVAKYLAHVYPESHRAQDKVTKVLVSLKKSNQKEMSQATERRQTRQRHEADFVTLPRQRGNPWNGPKYSPNVSMATIRLGRRNTPLAEMRTPDRELRRGVHNFPRAAERLRITTPNRPMNPHRKMQPIHSSTQPIGNEDRDSAQPIGNEDEEATQPIDNEDRDSVQPIGNEDEEATQPIDNEDRESTQPIDNQDRESTQPVGNENRDSAQPIGNVDEEATQPMDHEDRESFQPIDNEDRDSTQTDRDERQENELVLAIKKLRALEQAVKHEGAKKLWEILSQAKATIQEVVDADAIPLLVGLLEVDDYQKTHFESLRILRIILAGSSIQAKAVVDARALPQFIRLLESSDELVVEQAVWALGCVFADGPELYEMGVESGAVECLLNISYSNVVIYERLAWTVNNIFCRPHNLSRFVKPALPVIKSLMGLGEEKILMYSLEALMHFTGSGKTRDNIRLVVDFRMNDADFTKSGTEHSSFVLDIVAFMLHRSEEVSSTAVCLAENVSRGGADYVQALIAADILSQVYKMLSEGKARGVRKISIYRMLANVAAGSQSHIREIIHSKVFSLILEVLKDRTEHHSCTKEALSVVWKVVERGDSGTFKLLDLEDIVEALDHLADAPGDVFEIVCNIFATLKTKDRTGTVMESLERTKIMERMQNDPKVVHSNWNSNTVERNCCTNCGNVSGNNCRDCLPIPSDLFACCFGA</sequence>
<dbReference type="Pfam" id="PF00514">
    <property type="entry name" value="Arm"/>
    <property type="match status" value="1"/>
</dbReference>
<dbReference type="EMBL" id="CAJPEV010004320">
    <property type="protein sequence ID" value="CAG0901588.1"/>
    <property type="molecule type" value="Genomic_DNA"/>
</dbReference>
<dbReference type="Gene3D" id="1.25.10.10">
    <property type="entry name" value="Leucine-rich Repeat Variant"/>
    <property type="match status" value="1"/>
</dbReference>
<name>A0A7R9FRT2_9CRUS</name>
<evidence type="ECO:0000256" key="3">
    <source>
        <dbReference type="ARBA" id="ARBA00022927"/>
    </source>
</evidence>
<dbReference type="PANTHER" id="PTHR23316">
    <property type="entry name" value="IMPORTIN ALPHA"/>
    <property type="match status" value="1"/>
</dbReference>
<feature type="compositionally biased region" description="Basic and acidic residues" evidence="4">
    <location>
        <begin position="383"/>
        <end position="394"/>
    </location>
</feature>
<feature type="compositionally biased region" description="Acidic residues" evidence="4">
    <location>
        <begin position="314"/>
        <end position="327"/>
    </location>
</feature>
<keyword evidence="2" id="KW-0813">Transport</keyword>
<dbReference type="InterPro" id="IPR000225">
    <property type="entry name" value="Armadillo"/>
</dbReference>
<dbReference type="EMBL" id="LR903837">
    <property type="protein sequence ID" value="CAD7252334.1"/>
    <property type="molecule type" value="Genomic_DNA"/>
</dbReference>
<dbReference type="SUPFAM" id="SSF48371">
    <property type="entry name" value="ARM repeat"/>
    <property type="match status" value="1"/>
</dbReference>
<evidence type="ECO:0000313" key="5">
    <source>
        <dbReference type="EMBL" id="CAD7252334.1"/>
    </source>
</evidence>
<dbReference type="Proteomes" id="UP000677054">
    <property type="component" value="Unassembled WGS sequence"/>
</dbReference>
<protein>
    <submittedName>
        <fullName evidence="5">Uncharacterized protein</fullName>
    </submittedName>
</protein>
<organism evidence="5">
    <name type="scientific">Darwinula stevensoni</name>
    <dbReference type="NCBI Taxonomy" id="69355"/>
    <lineage>
        <taxon>Eukaryota</taxon>
        <taxon>Metazoa</taxon>
        <taxon>Ecdysozoa</taxon>
        <taxon>Arthropoda</taxon>
        <taxon>Crustacea</taxon>
        <taxon>Oligostraca</taxon>
        <taxon>Ostracoda</taxon>
        <taxon>Podocopa</taxon>
        <taxon>Podocopida</taxon>
        <taxon>Darwinulocopina</taxon>
        <taxon>Darwinuloidea</taxon>
        <taxon>Darwinulidae</taxon>
        <taxon>Darwinula</taxon>
    </lineage>
</organism>
<dbReference type="GO" id="GO:0015031">
    <property type="term" value="P:protein transport"/>
    <property type="evidence" value="ECO:0007669"/>
    <property type="project" value="UniProtKB-KW"/>
</dbReference>
<evidence type="ECO:0000313" key="6">
    <source>
        <dbReference type="Proteomes" id="UP000677054"/>
    </source>
</evidence>
<feature type="region of interest" description="Disordered" evidence="4">
    <location>
        <begin position="236"/>
        <end position="394"/>
    </location>
</feature>